<organism evidence="2">
    <name type="scientific">Arundo donax</name>
    <name type="common">Giant reed</name>
    <name type="synonym">Donax arundinaceus</name>
    <dbReference type="NCBI Taxonomy" id="35708"/>
    <lineage>
        <taxon>Eukaryota</taxon>
        <taxon>Viridiplantae</taxon>
        <taxon>Streptophyta</taxon>
        <taxon>Embryophyta</taxon>
        <taxon>Tracheophyta</taxon>
        <taxon>Spermatophyta</taxon>
        <taxon>Magnoliopsida</taxon>
        <taxon>Liliopsida</taxon>
        <taxon>Poales</taxon>
        <taxon>Poaceae</taxon>
        <taxon>PACMAD clade</taxon>
        <taxon>Arundinoideae</taxon>
        <taxon>Arundineae</taxon>
        <taxon>Arundo</taxon>
    </lineage>
</organism>
<dbReference type="AlphaFoldDB" id="A0A0A9GC79"/>
<dbReference type="EMBL" id="GBRH01176837">
    <property type="protein sequence ID" value="JAE21059.1"/>
    <property type="molecule type" value="Transcribed_RNA"/>
</dbReference>
<evidence type="ECO:0000313" key="2">
    <source>
        <dbReference type="EMBL" id="JAE21059.1"/>
    </source>
</evidence>
<sequence>MRPTSGKPSRAAETQKPPMNPIGNPARSTRRAPSASKQQGAWCAPGVARIRRSAAAGDSPTRTPRAPSSGAK</sequence>
<protein>
    <submittedName>
        <fullName evidence="2">Uncharacterized protein</fullName>
    </submittedName>
</protein>
<evidence type="ECO:0000256" key="1">
    <source>
        <dbReference type="SAM" id="MobiDB-lite"/>
    </source>
</evidence>
<proteinExistence type="predicted"/>
<name>A0A0A9GC79_ARUDO</name>
<feature type="region of interest" description="Disordered" evidence="1">
    <location>
        <begin position="1"/>
        <end position="72"/>
    </location>
</feature>
<reference evidence="2" key="2">
    <citation type="journal article" date="2015" name="Data Brief">
        <title>Shoot transcriptome of the giant reed, Arundo donax.</title>
        <authorList>
            <person name="Barrero R.A."/>
            <person name="Guerrero F.D."/>
            <person name="Moolhuijzen P."/>
            <person name="Goolsby J.A."/>
            <person name="Tidwell J."/>
            <person name="Bellgard S.E."/>
            <person name="Bellgard M.I."/>
        </authorList>
    </citation>
    <scope>NUCLEOTIDE SEQUENCE</scope>
    <source>
        <tissue evidence="2">Shoot tissue taken approximately 20 cm above the soil surface</tissue>
    </source>
</reference>
<reference evidence="2" key="1">
    <citation type="submission" date="2014-09" db="EMBL/GenBank/DDBJ databases">
        <authorList>
            <person name="Magalhaes I.L.F."/>
            <person name="Oliveira U."/>
            <person name="Santos F.R."/>
            <person name="Vidigal T.H.D.A."/>
            <person name="Brescovit A.D."/>
            <person name="Santos A.J."/>
        </authorList>
    </citation>
    <scope>NUCLEOTIDE SEQUENCE</scope>
    <source>
        <tissue evidence="2">Shoot tissue taken approximately 20 cm above the soil surface</tissue>
    </source>
</reference>
<accession>A0A0A9GC79</accession>